<dbReference type="OrthoDB" id="2111978at2"/>
<feature type="domain" description="CBS" evidence="4">
    <location>
        <begin position="10"/>
        <end position="67"/>
    </location>
</feature>
<dbReference type="SMART" id="SM00116">
    <property type="entry name" value="CBS"/>
    <property type="match status" value="2"/>
</dbReference>
<gene>
    <name evidence="5" type="ORF">Daura_18130</name>
</gene>
<proteinExistence type="predicted"/>
<dbReference type="PROSITE" id="PS50914">
    <property type="entry name" value="BON"/>
    <property type="match status" value="1"/>
</dbReference>
<dbReference type="InterPro" id="IPR046342">
    <property type="entry name" value="CBS_dom_sf"/>
</dbReference>
<dbReference type="PIRSF" id="PIRSF036990">
    <property type="entry name" value="UCP036990_CBS_BON"/>
    <property type="match status" value="1"/>
</dbReference>
<dbReference type="Pfam" id="PF00571">
    <property type="entry name" value="CBS"/>
    <property type="match status" value="2"/>
</dbReference>
<dbReference type="InterPro" id="IPR017080">
    <property type="entry name" value="UCP036990_CBS_BON"/>
</dbReference>
<dbReference type="Pfam" id="PF04972">
    <property type="entry name" value="BON"/>
    <property type="match status" value="1"/>
</dbReference>
<dbReference type="InterPro" id="IPR000644">
    <property type="entry name" value="CBS_dom"/>
</dbReference>
<dbReference type="Gene3D" id="3.10.580.10">
    <property type="entry name" value="CBS-domain"/>
    <property type="match status" value="1"/>
</dbReference>
<dbReference type="RefSeq" id="WP_033360056.1">
    <property type="nucleotide sequence ID" value="NZ_CP073767.1"/>
</dbReference>
<dbReference type="PANTHER" id="PTHR43080:SF29">
    <property type="entry name" value="OS02G0818000 PROTEIN"/>
    <property type="match status" value="1"/>
</dbReference>
<organism evidence="5 6">
    <name type="scientific">Dactylosporangium aurantiacum</name>
    <dbReference type="NCBI Taxonomy" id="35754"/>
    <lineage>
        <taxon>Bacteria</taxon>
        <taxon>Bacillati</taxon>
        <taxon>Actinomycetota</taxon>
        <taxon>Actinomycetes</taxon>
        <taxon>Micromonosporales</taxon>
        <taxon>Micromonosporaceae</taxon>
        <taxon>Dactylosporangium</taxon>
    </lineage>
</organism>
<dbReference type="PANTHER" id="PTHR43080">
    <property type="entry name" value="CBS DOMAIN-CONTAINING PROTEIN CBSX3, MITOCHONDRIAL"/>
    <property type="match status" value="1"/>
</dbReference>
<feature type="domain" description="BON" evidence="3">
    <location>
        <begin position="146"/>
        <end position="216"/>
    </location>
</feature>
<dbReference type="Gene3D" id="3.30.1340.30">
    <property type="match status" value="1"/>
</dbReference>
<sequence>MSSLSVRDVMSTGVVTVAPDLGYKQIVDLLVEFGVSAVPVVDGHRHVLGVVSEADLLHKVEFNGADVHARLFERRRHRLAKEKAAGETAESLMTAPAVTIGADATLTSAAQLMEHRDVKRLPVVDDEGNLIGIVSRRDLLRRYLREDAAIRADVIDTVLRGTMWIDPIEVDVTVTGGHVTLAGTIDRRSSAQIAVRLIRALDGVVGVTDDDLAWGFDDTSTRLSHAFDA</sequence>
<evidence type="ECO:0000313" key="5">
    <source>
        <dbReference type="EMBL" id="UWZ57914.1"/>
    </source>
</evidence>
<dbReference type="InterPro" id="IPR051257">
    <property type="entry name" value="Diverse_CBS-Domain"/>
</dbReference>
<evidence type="ECO:0000256" key="2">
    <source>
        <dbReference type="PROSITE-ProRule" id="PRU00703"/>
    </source>
</evidence>
<evidence type="ECO:0000313" key="6">
    <source>
        <dbReference type="Proteomes" id="UP001058003"/>
    </source>
</evidence>
<protein>
    <submittedName>
        <fullName evidence="5">CBS domain-containing protein</fullName>
    </submittedName>
</protein>
<dbReference type="PROSITE" id="PS51371">
    <property type="entry name" value="CBS"/>
    <property type="match status" value="2"/>
</dbReference>
<dbReference type="CDD" id="cd04586">
    <property type="entry name" value="CBS_pair_BON_assoc"/>
    <property type="match status" value="1"/>
</dbReference>
<dbReference type="EMBL" id="CP073767">
    <property type="protein sequence ID" value="UWZ57914.1"/>
    <property type="molecule type" value="Genomic_DNA"/>
</dbReference>
<dbReference type="SUPFAM" id="SSF54631">
    <property type="entry name" value="CBS-domain pair"/>
    <property type="match status" value="1"/>
</dbReference>
<keyword evidence="1 2" id="KW-0129">CBS domain</keyword>
<evidence type="ECO:0000259" key="4">
    <source>
        <dbReference type="PROSITE" id="PS51371"/>
    </source>
</evidence>
<dbReference type="InterPro" id="IPR007055">
    <property type="entry name" value="BON_dom"/>
</dbReference>
<dbReference type="KEGG" id="daur:Daura_18130"/>
<evidence type="ECO:0000256" key="1">
    <source>
        <dbReference type="ARBA" id="ARBA00023122"/>
    </source>
</evidence>
<dbReference type="Proteomes" id="UP001058003">
    <property type="component" value="Chromosome"/>
</dbReference>
<name>A0A9Q9IKN4_9ACTN</name>
<evidence type="ECO:0000259" key="3">
    <source>
        <dbReference type="PROSITE" id="PS50914"/>
    </source>
</evidence>
<dbReference type="AlphaFoldDB" id="A0A9Q9IKN4"/>
<keyword evidence="6" id="KW-1185">Reference proteome</keyword>
<feature type="domain" description="CBS" evidence="4">
    <location>
        <begin position="93"/>
        <end position="150"/>
    </location>
</feature>
<accession>A0A9Q9IKN4</accession>
<reference evidence="5" key="1">
    <citation type="submission" date="2021-04" db="EMBL/GenBank/DDBJ databases">
        <title>Dactylosporangium aurantiacum NRRL B-8018 full assembly.</title>
        <authorList>
            <person name="Hartkoorn R.C."/>
            <person name="Beaudoing E."/>
            <person name="Hot D."/>
        </authorList>
    </citation>
    <scope>NUCLEOTIDE SEQUENCE</scope>
    <source>
        <strain evidence="5">NRRL B-8018</strain>
    </source>
</reference>